<dbReference type="CDD" id="cd17731">
    <property type="entry name" value="BRCT_TopBP1_rpt2_like"/>
    <property type="match status" value="2"/>
</dbReference>
<dbReference type="InterPro" id="IPR036420">
    <property type="entry name" value="BRCT_dom_sf"/>
</dbReference>
<keyword evidence="5" id="KW-1185">Reference proteome</keyword>
<evidence type="ECO:0000259" key="3">
    <source>
        <dbReference type="PROSITE" id="PS50172"/>
    </source>
</evidence>
<dbReference type="SMART" id="SM00292">
    <property type="entry name" value="BRCT"/>
    <property type="match status" value="6"/>
</dbReference>
<proteinExistence type="predicted"/>
<feature type="domain" description="BRCT" evidence="3">
    <location>
        <begin position="894"/>
        <end position="992"/>
    </location>
</feature>
<dbReference type="Pfam" id="PF12738">
    <property type="entry name" value="PTCB-BRCT"/>
    <property type="match status" value="2"/>
</dbReference>
<feature type="region of interest" description="Disordered" evidence="2">
    <location>
        <begin position="638"/>
        <end position="657"/>
    </location>
</feature>
<evidence type="ECO:0000313" key="4">
    <source>
        <dbReference type="EMBL" id="KAJ3121213.1"/>
    </source>
</evidence>
<keyword evidence="1" id="KW-0677">Repeat</keyword>
<feature type="compositionally biased region" description="Basic and acidic residues" evidence="2">
    <location>
        <begin position="646"/>
        <end position="657"/>
    </location>
</feature>
<feature type="region of interest" description="Disordered" evidence="2">
    <location>
        <begin position="278"/>
        <end position="320"/>
    </location>
</feature>
<feature type="compositionally biased region" description="Basic and acidic residues" evidence="2">
    <location>
        <begin position="1049"/>
        <end position="1058"/>
    </location>
</feature>
<sequence>MLVVTATGLPSDERTAVEEACELIGAVFSPSLTNSTTHLIATPSAPISEKYRVAARLGIPIVCVEWLWAIQALKPNQLLSPASVAEFTHEHRIQPLSSLSICITGFDFETRSQVESIAKSLGASFEVDLSRICSHLIAKEPKGNKWEFAIKYGITVVSLDWIYACKESNEPELKPIDENANSSNNQKSVLKEKGKAATDVFSNANEVAMPKSPPTPIIPNRDAPATFRKKIPISISIPANTSDSYYETKSPTPKTSVDHKLQENPLITRAITTTTHVMPQSLRRSKSRKSLAINSTNVRRGEGSKTPPLHTKRKSTNKLSTARKSMVTEIFHKRKSCTALRRLTEQQQNTCSASASLSLFAEHAFIIAGFSAADTALLADEISLRDGAVVSTSSAHGASGRIVVMVCPLGEGIPRGVVVEDNVVVVSECWVERCVENAHLYRFSDSLLFRVDVGIGRKRFDSEPPVAGPDGQQYIVGITGVEGLDREQIRKLAEAMGAKFTEHLSSKNSHLIVNFEKEVAAEKPSVKLTRAKEWGITIVDVAWIFKCAEYGQLCWTIEDIPTPIDHEQTMNEDQEISVILARHNRASSRYSEVLNTNGNQNFLEILEVADKSTRIIESTVNTMNIEEICRNINIANSTESVSRGQQSEDKQEQQQKKQELELLQEENKLQLQKKPEQQILERRLQWQKHQKQPEEVMKKPESIPTAIEHKLSIISYHKNSKKENFNSVVENITTAETNQFDGTSPPKIVAKDFKTSENLDSPEVLNEDNICDQHTSQNSFAMNDKNSFTDPISDSWEFSDDEKFDEKKELLQVNMETETENKCLPTVTPLKVNKSDNIRELNRPGKPVFDLTGVLDSPVQNKMSLNVSINDLETSFAQSLAKANENLTKSRDVARQNAFLDVRICLSDRAIPYRHDTVEFCRALGATFLNAYNESCTHFVHVPNGNIGGADKDFRRVKNDIVSGRKVHIVSPAWLQVCAEKGRRICEDEMPWTVDLEKGFLKGVEGGAAANIASKSAGVGWTKSMLTSTKKAKHIFDEKSSVPPVSTQKESDKSGEDECRKNFNLQEINFAAVEQLISAKGNLTKGDYSSIGNLERRKSSSLIQSEDSMSVVALTSNGATSKFQFSDDTNHSLEEEIFTQLVPPKKDDIPERDPYAAVITYDDPTARSNKRQLIQSANTSVLKRAKTQDRDDSLEAFISSQNTRANTLYIFVLTGIDPAQKVVMKEQIEVLGGTVLEDFGISGGQTCTHLVCSKPVVIEKCLCACAKGAWMLQPDYIEKSSKSGRFLTEEDFEWALMPKIGAGTVGKAAKMWRQKLGNFKTGFRSHQAGAFDSWITLFVMKSEKKSQPFIRVLEAGSALVIPVLMAGMEDAMNKHKFTHCMTDMSKEEIAFEAKFEKLRKQDCVVANF</sequence>
<gene>
    <name evidence="4" type="ORF">HK100_012466</name>
</gene>
<feature type="domain" description="BRCT" evidence="3">
    <location>
        <begin position="1"/>
        <end position="67"/>
    </location>
</feature>
<dbReference type="PROSITE" id="PS50172">
    <property type="entry name" value="BRCT"/>
    <property type="match status" value="5"/>
</dbReference>
<dbReference type="PANTHER" id="PTHR13561">
    <property type="entry name" value="DNA REPLICATION REGULATOR DPB11-RELATED"/>
    <property type="match status" value="1"/>
</dbReference>
<dbReference type="PANTHER" id="PTHR13561:SF20">
    <property type="entry name" value="DNA TOPOISOMERASE 2-BINDING PROTEIN 1"/>
    <property type="match status" value="1"/>
</dbReference>
<evidence type="ECO:0000256" key="1">
    <source>
        <dbReference type="ARBA" id="ARBA00022737"/>
    </source>
</evidence>
<evidence type="ECO:0000256" key="2">
    <source>
        <dbReference type="SAM" id="MobiDB-lite"/>
    </source>
</evidence>
<dbReference type="Pfam" id="PF00533">
    <property type="entry name" value="BRCT"/>
    <property type="match status" value="1"/>
</dbReference>
<dbReference type="FunFam" id="3.40.50.10190:FF:000018">
    <property type="entry name" value="DNA topoisomerase 2-binding protein 1"/>
    <property type="match status" value="1"/>
</dbReference>
<dbReference type="GO" id="GO:0006270">
    <property type="term" value="P:DNA replication initiation"/>
    <property type="evidence" value="ECO:0007669"/>
    <property type="project" value="TreeGrafter"/>
</dbReference>
<reference evidence="4" key="1">
    <citation type="submission" date="2020-05" db="EMBL/GenBank/DDBJ databases">
        <title>Phylogenomic resolution of chytrid fungi.</title>
        <authorList>
            <person name="Stajich J.E."/>
            <person name="Amses K."/>
            <person name="Simmons R."/>
            <person name="Seto K."/>
            <person name="Myers J."/>
            <person name="Bonds A."/>
            <person name="Quandt C.A."/>
            <person name="Barry K."/>
            <person name="Liu P."/>
            <person name="Grigoriev I."/>
            <person name="Longcore J.E."/>
            <person name="James T.Y."/>
        </authorList>
    </citation>
    <scope>NUCLEOTIDE SEQUENCE</scope>
    <source>
        <strain evidence="4">JEL0513</strain>
    </source>
</reference>
<dbReference type="GO" id="GO:0033314">
    <property type="term" value="P:mitotic DNA replication checkpoint signaling"/>
    <property type="evidence" value="ECO:0007669"/>
    <property type="project" value="TreeGrafter"/>
</dbReference>
<dbReference type="InterPro" id="IPR059215">
    <property type="entry name" value="BRCT2_TopBP1-like"/>
</dbReference>
<accession>A0AAD5T157</accession>
<evidence type="ECO:0000313" key="5">
    <source>
        <dbReference type="Proteomes" id="UP001211907"/>
    </source>
</evidence>
<feature type="domain" description="BRCT" evidence="3">
    <location>
        <begin position="91"/>
        <end position="170"/>
    </location>
</feature>
<dbReference type="Gene3D" id="3.40.50.10190">
    <property type="entry name" value="BRCT domain"/>
    <property type="match status" value="7"/>
</dbReference>
<dbReference type="EMBL" id="JADGJH010000899">
    <property type="protein sequence ID" value="KAJ3121213.1"/>
    <property type="molecule type" value="Genomic_DNA"/>
</dbReference>
<dbReference type="CDD" id="cd17738">
    <property type="entry name" value="BRCT_TopBP1_rpt7"/>
    <property type="match status" value="1"/>
</dbReference>
<feature type="domain" description="BRCT" evidence="3">
    <location>
        <begin position="1200"/>
        <end position="1294"/>
    </location>
</feature>
<dbReference type="InterPro" id="IPR001357">
    <property type="entry name" value="BRCT_dom"/>
</dbReference>
<dbReference type="Proteomes" id="UP001211907">
    <property type="component" value="Unassembled WGS sequence"/>
</dbReference>
<comment type="caution">
    <text evidence="4">The sequence shown here is derived from an EMBL/GenBank/DDBJ whole genome shotgun (WGS) entry which is preliminary data.</text>
</comment>
<organism evidence="4 5">
    <name type="scientific">Physocladia obscura</name>
    <dbReference type="NCBI Taxonomy" id="109957"/>
    <lineage>
        <taxon>Eukaryota</taxon>
        <taxon>Fungi</taxon>
        <taxon>Fungi incertae sedis</taxon>
        <taxon>Chytridiomycota</taxon>
        <taxon>Chytridiomycota incertae sedis</taxon>
        <taxon>Chytridiomycetes</taxon>
        <taxon>Chytridiales</taxon>
        <taxon>Chytriomycetaceae</taxon>
        <taxon>Physocladia</taxon>
    </lineage>
</organism>
<dbReference type="SUPFAM" id="SSF52113">
    <property type="entry name" value="BRCT domain"/>
    <property type="match status" value="5"/>
</dbReference>
<feature type="region of interest" description="Disordered" evidence="2">
    <location>
        <begin position="1037"/>
        <end position="1058"/>
    </location>
</feature>
<feature type="domain" description="BRCT" evidence="3">
    <location>
        <begin position="474"/>
        <end position="553"/>
    </location>
</feature>
<dbReference type="GO" id="GO:0007095">
    <property type="term" value="P:mitotic G2 DNA damage checkpoint signaling"/>
    <property type="evidence" value="ECO:0007669"/>
    <property type="project" value="TreeGrafter"/>
</dbReference>
<protein>
    <recommendedName>
        <fullName evidence="3">BRCT domain-containing protein</fullName>
    </recommendedName>
</protein>
<name>A0AAD5T157_9FUNG</name>
<feature type="non-terminal residue" evidence="4">
    <location>
        <position position="1408"/>
    </location>
</feature>